<dbReference type="GO" id="GO:0072354">
    <property type="term" value="F:histone H3T3 kinase activity"/>
    <property type="evidence" value="ECO:0007669"/>
    <property type="project" value="TreeGrafter"/>
</dbReference>
<feature type="domain" description="Protein kinase" evidence="11">
    <location>
        <begin position="587"/>
        <end position="921"/>
    </location>
</feature>
<dbReference type="GO" id="GO:0005524">
    <property type="term" value="F:ATP binding"/>
    <property type="evidence" value="ECO:0007669"/>
    <property type="project" value="UniProtKB-UniRule"/>
</dbReference>
<dbReference type="PANTHER" id="PTHR24419">
    <property type="entry name" value="INTERLEUKIN-1 RECEPTOR-ASSOCIATED KINASE"/>
    <property type="match status" value="1"/>
</dbReference>
<dbReference type="Gene3D" id="3.30.200.20">
    <property type="entry name" value="Phosphorylase Kinase, domain 1"/>
    <property type="match status" value="1"/>
</dbReference>
<dbReference type="PROSITE" id="PS50011">
    <property type="entry name" value="PROTEIN_KINASE_DOM"/>
    <property type="match status" value="1"/>
</dbReference>
<evidence type="ECO:0000313" key="13">
    <source>
        <dbReference type="WBParaSite" id="Csp11.Scaffold587.g4925.t1"/>
    </source>
</evidence>
<proteinExistence type="predicted"/>
<keyword evidence="3" id="KW-0808">Transferase</keyword>
<feature type="compositionally biased region" description="Basic and acidic residues" evidence="10">
    <location>
        <begin position="168"/>
        <end position="183"/>
    </location>
</feature>
<evidence type="ECO:0000256" key="3">
    <source>
        <dbReference type="ARBA" id="ARBA00022679"/>
    </source>
</evidence>
<feature type="region of interest" description="Disordered" evidence="10">
    <location>
        <begin position="168"/>
        <end position="192"/>
    </location>
</feature>
<dbReference type="eggNOG" id="KOG2464">
    <property type="taxonomic scope" value="Eukaryota"/>
</dbReference>
<dbReference type="SUPFAM" id="SSF56112">
    <property type="entry name" value="Protein kinase-like (PK-like)"/>
    <property type="match status" value="1"/>
</dbReference>
<dbReference type="PROSITE" id="PS00107">
    <property type="entry name" value="PROTEIN_KINASE_ATP"/>
    <property type="match status" value="1"/>
</dbReference>
<evidence type="ECO:0000256" key="7">
    <source>
        <dbReference type="ARBA" id="ARBA00047899"/>
    </source>
</evidence>
<dbReference type="GO" id="GO:0035556">
    <property type="term" value="P:intracellular signal transduction"/>
    <property type="evidence" value="ECO:0007669"/>
    <property type="project" value="TreeGrafter"/>
</dbReference>
<accession>A0A1I7TDQ8</accession>
<dbReference type="GO" id="GO:0005737">
    <property type="term" value="C:cytoplasm"/>
    <property type="evidence" value="ECO:0007669"/>
    <property type="project" value="TreeGrafter"/>
</dbReference>
<dbReference type="InterPro" id="IPR017441">
    <property type="entry name" value="Protein_kinase_ATP_BS"/>
</dbReference>
<evidence type="ECO:0000256" key="5">
    <source>
        <dbReference type="ARBA" id="ARBA00022777"/>
    </source>
</evidence>
<protein>
    <recommendedName>
        <fullName evidence="1">non-specific serine/threonine protein kinase</fullName>
        <ecNumber evidence="1">2.7.11.1</ecNumber>
    </recommendedName>
</protein>
<sequence length="921" mass="104404">MPPKKKDKIPLSEPQKLRTAFNRGRALSTANVIEYGAKFPLFASFDQKPEPNFKKAKVAKAAKKVFFESPNVSDVHVSSDEEDAGQFKIPDAAEDEAEKIKKMNADFDLSDVSSFAIFNKDGEQVDIVNGKHVIRSEQPPPEWRPGVHEELIGNYLPMKELAKIAKKKDKEVPKKKMPVEKPAPKPMPPPTFHQSLCVTIRAFETKQSRRAVMQERMIRESFRVFNTPRRNAISRQSSVRLQPAVSENKDSSIIGNTPNRDKSFERNLEDLTFTDFAPKTDMVSTPIENRHQNKIKRSFPIFVNSSDDECEKPVEVQKNDKTEPVQSNEKTILNGSGAVKNQSTLRNLESADNKSENYEDNVFNPTMEIEEEVQEHQSEPVVTTVMNRKAETSVSELLGTAENEKIAEETPENSNYSKKRQRTKSPETMGQEMSTVMTMRNDENEVDFTAVEVEKENIVKKRGTLQPQQRQLDKESRLSRLSVVSTASSCQESINSAMNEISLDILSLDEETIGNELGKTYASESRAESRNAPTGMTIHNEDDSILPFYLEDGSFVEVPSTLNQLLHVTGQTEIQTWGSLPKSAFDGRRVKKLGEGSYGEVFSTIWEGRPVAIKVVPFEEDKDNRLYHGEYHSGEMQTADQLLPELIVLKELNKLNSVELETSTPNFIEMVAAKVVKGNYPKGLLTAWDNYVKESENTRPNVYSSKDQLFCILVSANGGIALEDFRLQNENEIFSILLQLILSMVAAEAVLEFEHRDLHLGNVLIDRSGIQELKYKIADHAINLKSCGVQVNIIDFTLSRISKEGTTVYLDLEQDPGIFEGQGDSQFDVYREMRANCKGKWREFNNRTNLMWIIFIAQRLLEPDICPEGLLTKKRIKELRQFITELGTHRSCGESFLDKAFYEKFYQNYFVAVAKPQESAD</sequence>
<dbReference type="PANTHER" id="PTHR24419:SF18">
    <property type="entry name" value="SERINE_THREONINE-PROTEIN KINASE HASPIN"/>
    <property type="match status" value="1"/>
</dbReference>
<feature type="binding site" evidence="9">
    <location>
        <position position="614"/>
    </location>
    <ligand>
        <name>ATP</name>
        <dbReference type="ChEBI" id="CHEBI:30616"/>
    </ligand>
</feature>
<dbReference type="InterPro" id="IPR000719">
    <property type="entry name" value="Prot_kinase_dom"/>
</dbReference>
<dbReference type="AlphaFoldDB" id="A0A1I7TDQ8"/>
<keyword evidence="6 9" id="KW-0067">ATP-binding</keyword>
<dbReference type="STRING" id="1561998.A0A1I7TDQ8"/>
<dbReference type="GO" id="GO:0000278">
    <property type="term" value="P:mitotic cell cycle"/>
    <property type="evidence" value="ECO:0007669"/>
    <property type="project" value="TreeGrafter"/>
</dbReference>
<keyword evidence="4 9" id="KW-0547">Nucleotide-binding</keyword>
<evidence type="ECO:0000256" key="1">
    <source>
        <dbReference type="ARBA" id="ARBA00012513"/>
    </source>
</evidence>
<name>A0A1I7TDQ8_9PELO</name>
<comment type="catalytic activity">
    <reaction evidence="7">
        <text>L-threonyl-[protein] + ATP = O-phospho-L-threonyl-[protein] + ADP + H(+)</text>
        <dbReference type="Rhea" id="RHEA:46608"/>
        <dbReference type="Rhea" id="RHEA-COMP:11060"/>
        <dbReference type="Rhea" id="RHEA-COMP:11605"/>
        <dbReference type="ChEBI" id="CHEBI:15378"/>
        <dbReference type="ChEBI" id="CHEBI:30013"/>
        <dbReference type="ChEBI" id="CHEBI:30616"/>
        <dbReference type="ChEBI" id="CHEBI:61977"/>
        <dbReference type="ChEBI" id="CHEBI:456216"/>
        <dbReference type="EC" id="2.7.11.1"/>
    </reaction>
</comment>
<keyword evidence="5" id="KW-0418">Kinase</keyword>
<feature type="region of interest" description="Disordered" evidence="10">
    <location>
        <begin position="234"/>
        <end position="262"/>
    </location>
</feature>
<evidence type="ECO:0000256" key="10">
    <source>
        <dbReference type="SAM" id="MobiDB-lite"/>
    </source>
</evidence>
<evidence type="ECO:0000313" key="12">
    <source>
        <dbReference type="Proteomes" id="UP000095282"/>
    </source>
</evidence>
<dbReference type="Proteomes" id="UP000095282">
    <property type="component" value="Unplaced"/>
</dbReference>
<dbReference type="InterPro" id="IPR011009">
    <property type="entry name" value="Kinase-like_dom_sf"/>
</dbReference>
<keyword evidence="2" id="KW-0723">Serine/threonine-protein kinase</keyword>
<organism evidence="12 13">
    <name type="scientific">Caenorhabditis tropicalis</name>
    <dbReference type="NCBI Taxonomy" id="1561998"/>
    <lineage>
        <taxon>Eukaryota</taxon>
        <taxon>Metazoa</taxon>
        <taxon>Ecdysozoa</taxon>
        <taxon>Nematoda</taxon>
        <taxon>Chromadorea</taxon>
        <taxon>Rhabditida</taxon>
        <taxon>Rhabditina</taxon>
        <taxon>Rhabditomorpha</taxon>
        <taxon>Rhabditoidea</taxon>
        <taxon>Rhabditidae</taxon>
        <taxon>Peloderinae</taxon>
        <taxon>Caenorhabditis</taxon>
    </lineage>
</organism>
<evidence type="ECO:0000256" key="9">
    <source>
        <dbReference type="PROSITE-ProRule" id="PRU10141"/>
    </source>
</evidence>
<feature type="region of interest" description="Disordered" evidence="10">
    <location>
        <begin position="404"/>
        <end position="430"/>
    </location>
</feature>
<evidence type="ECO:0000259" key="11">
    <source>
        <dbReference type="PROSITE" id="PS50011"/>
    </source>
</evidence>
<evidence type="ECO:0000256" key="8">
    <source>
        <dbReference type="ARBA" id="ARBA00048679"/>
    </source>
</evidence>
<dbReference type="EC" id="2.7.11.1" evidence="1"/>
<dbReference type="WBParaSite" id="Csp11.Scaffold587.g4925.t1">
    <property type="protein sequence ID" value="Csp11.Scaffold587.g4925.t1"/>
    <property type="gene ID" value="Csp11.Scaffold587.g4925"/>
</dbReference>
<keyword evidence="12" id="KW-1185">Reference proteome</keyword>
<evidence type="ECO:0000256" key="4">
    <source>
        <dbReference type="ARBA" id="ARBA00022741"/>
    </source>
</evidence>
<dbReference type="InterPro" id="IPR024604">
    <property type="entry name" value="GSG2_C"/>
</dbReference>
<evidence type="ECO:0000256" key="2">
    <source>
        <dbReference type="ARBA" id="ARBA00022527"/>
    </source>
</evidence>
<comment type="catalytic activity">
    <reaction evidence="8">
        <text>L-seryl-[protein] + ATP = O-phospho-L-seryl-[protein] + ADP + H(+)</text>
        <dbReference type="Rhea" id="RHEA:17989"/>
        <dbReference type="Rhea" id="RHEA-COMP:9863"/>
        <dbReference type="Rhea" id="RHEA-COMP:11604"/>
        <dbReference type="ChEBI" id="CHEBI:15378"/>
        <dbReference type="ChEBI" id="CHEBI:29999"/>
        <dbReference type="ChEBI" id="CHEBI:30616"/>
        <dbReference type="ChEBI" id="CHEBI:83421"/>
        <dbReference type="ChEBI" id="CHEBI:456216"/>
        <dbReference type="EC" id="2.7.11.1"/>
    </reaction>
</comment>
<dbReference type="SMART" id="SM01331">
    <property type="entry name" value="DUF3635"/>
    <property type="match status" value="1"/>
</dbReference>
<dbReference type="GO" id="GO:0005634">
    <property type="term" value="C:nucleus"/>
    <property type="evidence" value="ECO:0007669"/>
    <property type="project" value="TreeGrafter"/>
</dbReference>
<dbReference type="Pfam" id="PF12330">
    <property type="entry name" value="Haspin_kinase"/>
    <property type="match status" value="1"/>
</dbReference>
<evidence type="ECO:0000256" key="6">
    <source>
        <dbReference type="ARBA" id="ARBA00022840"/>
    </source>
</evidence>
<dbReference type="Gene3D" id="1.10.510.10">
    <property type="entry name" value="Transferase(Phosphotransferase) domain 1"/>
    <property type="match status" value="1"/>
</dbReference>
<reference evidence="13" key="1">
    <citation type="submission" date="2016-11" db="UniProtKB">
        <authorList>
            <consortium name="WormBaseParasite"/>
        </authorList>
    </citation>
    <scope>IDENTIFICATION</scope>
</reference>